<keyword evidence="4" id="KW-1185">Reference proteome</keyword>
<dbReference type="EMBL" id="JAAXYO010000167">
    <property type="protein sequence ID" value="MBU2788893.1"/>
    <property type="molecule type" value="Genomic_DNA"/>
</dbReference>
<sequence length="197" mass="21682">EAEDCPVGHITLASNDRDWWQALGQMVDWFSPITDTHVTLEDMGTTKVKDGPFKDAEEYLLAKAMAGDDSDNIPGVPGVGLKTAVKLLRMHGGLDGICSAVQSGVAKDKKSADIAEHHEIILRNLRIMDWRQAPDLNIHQFGVLRETFDAGDALLWCDELGLGKLADRLKDDGEWARRVRGWPAGDVIDLLERGING</sequence>
<dbReference type="RefSeq" id="WP_303652388.1">
    <property type="nucleotide sequence ID" value="NZ_JAAXYO010000167.1"/>
</dbReference>
<dbReference type="InterPro" id="IPR008918">
    <property type="entry name" value="HhH2"/>
</dbReference>
<dbReference type="PANTHER" id="PTHR42646:SF2">
    <property type="entry name" value="5'-3' EXONUCLEASE FAMILY PROTEIN"/>
    <property type="match status" value="1"/>
</dbReference>
<evidence type="ECO:0000313" key="4">
    <source>
        <dbReference type="Proteomes" id="UP001197378"/>
    </source>
</evidence>
<protein>
    <submittedName>
        <fullName evidence="3">DNA polymerase I</fullName>
    </submittedName>
</protein>
<feature type="domain" description="5'-3' exonuclease" evidence="2">
    <location>
        <begin position="58"/>
        <end position="132"/>
    </location>
</feature>
<dbReference type="PANTHER" id="PTHR42646">
    <property type="entry name" value="FLAP ENDONUCLEASE XNI"/>
    <property type="match status" value="1"/>
</dbReference>
<dbReference type="InterPro" id="IPR020045">
    <property type="entry name" value="DNA_polI_H3TH"/>
</dbReference>
<dbReference type="AlphaFoldDB" id="A0AAE2YRU1"/>
<organism evidence="3 4">
    <name type="scientific">Igneacidithiobacillus copahuensis</name>
    <dbReference type="NCBI Taxonomy" id="2724909"/>
    <lineage>
        <taxon>Bacteria</taxon>
        <taxon>Pseudomonadati</taxon>
        <taxon>Pseudomonadota</taxon>
        <taxon>Acidithiobacillia</taxon>
        <taxon>Acidithiobacillales</taxon>
        <taxon>Acidithiobacillaceae</taxon>
        <taxon>Igneacidithiobacillus</taxon>
    </lineage>
</organism>
<dbReference type="InterPro" id="IPR036279">
    <property type="entry name" value="5-3_exonuclease_C_sf"/>
</dbReference>
<dbReference type="GO" id="GO:0017108">
    <property type="term" value="F:5'-flap endonuclease activity"/>
    <property type="evidence" value="ECO:0007669"/>
    <property type="project" value="InterPro"/>
</dbReference>
<accession>A0AAE2YRU1</accession>
<dbReference type="SMART" id="SM00279">
    <property type="entry name" value="HhH2"/>
    <property type="match status" value="1"/>
</dbReference>
<reference evidence="3" key="1">
    <citation type="journal article" date="2021" name="ISME J.">
        <title>Genomic evolution of the class Acidithiobacillia: deep-branching Proteobacteria living in extreme acidic conditions.</title>
        <authorList>
            <person name="Moya-Beltran A."/>
            <person name="Beard S."/>
            <person name="Rojas-Villalobos C."/>
            <person name="Issotta F."/>
            <person name="Gallardo Y."/>
            <person name="Ulloa R."/>
            <person name="Giaveno A."/>
            <person name="Degli Esposti M."/>
            <person name="Johnson D.B."/>
            <person name="Quatrini R."/>
        </authorList>
    </citation>
    <scope>NUCLEOTIDE SEQUENCE</scope>
    <source>
        <strain evidence="3">VAN18-1</strain>
    </source>
</reference>
<feature type="non-terminal residue" evidence="3">
    <location>
        <position position="1"/>
    </location>
</feature>
<dbReference type="SUPFAM" id="SSF47807">
    <property type="entry name" value="5' to 3' exonuclease, C-terminal subdomain"/>
    <property type="match status" value="1"/>
</dbReference>
<evidence type="ECO:0000259" key="2">
    <source>
        <dbReference type="Pfam" id="PF01367"/>
    </source>
</evidence>
<evidence type="ECO:0000313" key="3">
    <source>
        <dbReference type="EMBL" id="MBU2788893.1"/>
    </source>
</evidence>
<proteinExistence type="predicted"/>
<dbReference type="Pfam" id="PF01367">
    <property type="entry name" value="5_3_exonuc"/>
    <property type="match status" value="1"/>
</dbReference>
<dbReference type="CDD" id="cd09898">
    <property type="entry name" value="H3TH_53EXO"/>
    <property type="match status" value="1"/>
</dbReference>
<keyword evidence="1" id="KW-0378">Hydrolase</keyword>
<keyword evidence="1" id="KW-0540">Nuclease</keyword>
<dbReference type="GO" id="GO:0033567">
    <property type="term" value="P:DNA replication, Okazaki fragment processing"/>
    <property type="evidence" value="ECO:0007669"/>
    <property type="project" value="InterPro"/>
</dbReference>
<evidence type="ECO:0000256" key="1">
    <source>
        <dbReference type="ARBA" id="ARBA00022722"/>
    </source>
</evidence>
<dbReference type="Proteomes" id="UP001197378">
    <property type="component" value="Unassembled WGS sequence"/>
</dbReference>
<name>A0AAE2YRU1_9PROT</name>
<dbReference type="Gene3D" id="1.10.150.20">
    <property type="entry name" value="5' to 3' exonuclease, C-terminal subdomain"/>
    <property type="match status" value="1"/>
</dbReference>
<gene>
    <name evidence="3" type="ORF">HFQ13_11895</name>
</gene>
<dbReference type="GO" id="GO:0003677">
    <property type="term" value="F:DNA binding"/>
    <property type="evidence" value="ECO:0007669"/>
    <property type="project" value="InterPro"/>
</dbReference>
<dbReference type="InterPro" id="IPR038969">
    <property type="entry name" value="FEN"/>
</dbReference>
<comment type="caution">
    <text evidence="3">The sequence shown here is derived from an EMBL/GenBank/DDBJ whole genome shotgun (WGS) entry which is preliminary data.</text>
</comment>